<dbReference type="EMBL" id="PVTY01000001">
    <property type="protein sequence ID" value="PRZ18763.1"/>
    <property type="molecule type" value="Genomic_DNA"/>
</dbReference>
<keyword evidence="3" id="KW-1185">Reference proteome</keyword>
<reference evidence="2 3" key="1">
    <citation type="submission" date="2018-03" db="EMBL/GenBank/DDBJ databases">
        <title>Comparative analysis of microorganisms from saline springs in Andes Mountain Range, Colombia.</title>
        <authorList>
            <person name="Rubin E."/>
        </authorList>
    </citation>
    <scope>NUCLEOTIDE SEQUENCE [LARGE SCALE GENOMIC DNA]</scope>
    <source>
        <strain evidence="2 3">CG 35</strain>
    </source>
</reference>
<keyword evidence="1" id="KW-1133">Transmembrane helix</keyword>
<name>A0A2T0YSI6_9MICC</name>
<organism evidence="2 3">
    <name type="scientific">Nesterenkonia sandarakina</name>
    <dbReference type="NCBI Taxonomy" id="272918"/>
    <lineage>
        <taxon>Bacteria</taxon>
        <taxon>Bacillati</taxon>
        <taxon>Actinomycetota</taxon>
        <taxon>Actinomycetes</taxon>
        <taxon>Micrococcales</taxon>
        <taxon>Micrococcaceae</taxon>
        <taxon>Nesterenkonia</taxon>
    </lineage>
</organism>
<dbReference type="Proteomes" id="UP000238217">
    <property type="component" value="Unassembled WGS sequence"/>
</dbReference>
<evidence type="ECO:0000256" key="1">
    <source>
        <dbReference type="SAM" id="Phobius"/>
    </source>
</evidence>
<keyword evidence="1" id="KW-0812">Transmembrane</keyword>
<protein>
    <submittedName>
        <fullName evidence="2">Uncharacterized protein</fullName>
    </submittedName>
</protein>
<comment type="caution">
    <text evidence="2">The sequence shown here is derived from an EMBL/GenBank/DDBJ whole genome shotgun (WGS) entry which is preliminary data.</text>
</comment>
<accession>A0A2T0YSI6</accession>
<sequence>MGISGLPSYKRVHRLMFGPEDPDGEVLADGPPEFSILRMIGAVILGGLAMFSGLFD</sequence>
<feature type="transmembrane region" description="Helical" evidence="1">
    <location>
        <begin position="36"/>
        <end position="55"/>
    </location>
</feature>
<evidence type="ECO:0000313" key="3">
    <source>
        <dbReference type="Proteomes" id="UP000238217"/>
    </source>
</evidence>
<gene>
    <name evidence="2" type="ORF">BCL67_10169</name>
</gene>
<evidence type="ECO:0000313" key="2">
    <source>
        <dbReference type="EMBL" id="PRZ18763.1"/>
    </source>
</evidence>
<proteinExistence type="predicted"/>
<keyword evidence="1" id="KW-0472">Membrane</keyword>
<dbReference type="RefSeq" id="WP_219886329.1">
    <property type="nucleotide sequence ID" value="NZ_PVTY01000001.1"/>
</dbReference>
<dbReference type="AlphaFoldDB" id="A0A2T0YSI6"/>